<evidence type="ECO:0000313" key="2">
    <source>
        <dbReference type="EMBL" id="APU13981.1"/>
    </source>
</evidence>
<dbReference type="Proteomes" id="UP000185511">
    <property type="component" value="Chromosome"/>
</dbReference>
<proteinExistence type="predicted"/>
<dbReference type="PANTHER" id="PTHR34351:SF1">
    <property type="entry name" value="SLR1927 PROTEIN"/>
    <property type="match status" value="1"/>
</dbReference>
<dbReference type="Pfam" id="PF01882">
    <property type="entry name" value="DUF58"/>
    <property type="match status" value="1"/>
</dbReference>
<keyword evidence="3" id="KW-1185">Reference proteome</keyword>
<organism evidence="2 3">
    <name type="scientific">Actinoalloteichus fjordicus</name>
    <dbReference type="NCBI Taxonomy" id="1612552"/>
    <lineage>
        <taxon>Bacteria</taxon>
        <taxon>Bacillati</taxon>
        <taxon>Actinomycetota</taxon>
        <taxon>Actinomycetes</taxon>
        <taxon>Pseudonocardiales</taxon>
        <taxon>Pseudonocardiaceae</taxon>
        <taxon>Actinoalloteichus</taxon>
    </lineage>
</organism>
<protein>
    <recommendedName>
        <fullName evidence="1">DUF58 domain-containing protein</fullName>
    </recommendedName>
</protein>
<evidence type="ECO:0000313" key="3">
    <source>
        <dbReference type="Proteomes" id="UP000185511"/>
    </source>
</evidence>
<name>A0AAC9LAG4_9PSEU</name>
<sequence>MRRALAGLTTRGRCLLAAGIAAALCALVLNERDLARVALFTIALPLIAAGVASRSSSGVAVERLIVPTRVQAGHSAEVRLRVWGRGRLRAGSLLLEDSVPYAVGERPRFLTPRPHQRRPLLLSYRIRPSTRGFHRVGPLLLKVTDSFGLAEFDRETAGTSSVIVVPTVQTLHGVPGGSGLGAGEDGSIRLRSGQGEDDAIVRPYRQGDDLRKVHWKSTARRDELMVRVEDRPWRGGTTVLLDTRSAAHRGMGPTSSLEWAISFAASVCVHLHRFSHQVRLCTDDGQVLAGGSGDGGHGDSRVLDALAMLAPSHRRDLRWTSDPGAGQETFAVLGAVTPGAAEELARHRPRGLRSAAVLVDVRAWAGSDQPAAPDPAPAAALLRAAGWSVVVARPDQVMSAIWAELCRADLQRGAAVYAGDHGRNA</sequence>
<feature type="domain" description="DUF58" evidence="1">
    <location>
        <begin position="201"/>
        <end position="317"/>
    </location>
</feature>
<dbReference type="EMBL" id="CP016076">
    <property type="protein sequence ID" value="APU13981.1"/>
    <property type="molecule type" value="Genomic_DNA"/>
</dbReference>
<dbReference type="KEGG" id="acad:UA74_09590"/>
<gene>
    <name evidence="2" type="ORF">UA74_09590</name>
</gene>
<dbReference type="AlphaFoldDB" id="A0AAC9LAG4"/>
<evidence type="ECO:0000259" key="1">
    <source>
        <dbReference type="Pfam" id="PF01882"/>
    </source>
</evidence>
<dbReference type="InterPro" id="IPR002881">
    <property type="entry name" value="DUF58"/>
</dbReference>
<dbReference type="PANTHER" id="PTHR34351">
    <property type="entry name" value="SLR1927 PROTEIN-RELATED"/>
    <property type="match status" value="1"/>
</dbReference>
<dbReference type="RefSeq" id="WP_075739952.1">
    <property type="nucleotide sequence ID" value="NZ_CP016076.1"/>
</dbReference>
<reference evidence="3" key="1">
    <citation type="submission" date="2016-06" db="EMBL/GenBank/DDBJ databases">
        <title>Complete genome sequence of Actinoalloteichus fjordicus DSM 46855 (=ADI127-17), type strain of the new species Actinoalloteichus fjordicus.</title>
        <authorList>
            <person name="Ruckert C."/>
            <person name="Nouioui I."/>
            <person name="Willmese J."/>
            <person name="van Wezel G."/>
            <person name="Klenk H.-P."/>
            <person name="Kalinowski J."/>
            <person name="Zotchev S.B."/>
        </authorList>
    </citation>
    <scope>NUCLEOTIDE SEQUENCE [LARGE SCALE GENOMIC DNA]</scope>
    <source>
        <strain evidence="3">ADI127-7</strain>
    </source>
</reference>
<accession>A0AAC9LAG4</accession>